<evidence type="ECO:0000313" key="3">
    <source>
        <dbReference type="EMBL" id="MBE1879017.1"/>
    </source>
</evidence>
<gene>
    <name evidence="3" type="ORF">IHE71_25320</name>
</gene>
<dbReference type="InterPro" id="IPR041413">
    <property type="entry name" value="MLTR_LBD"/>
</dbReference>
<keyword evidence="4" id="KW-1185">Reference proteome</keyword>
<dbReference type="Pfam" id="PF17765">
    <property type="entry name" value="MLTR_LBD"/>
    <property type="match status" value="1"/>
</dbReference>
<feature type="domain" description="MmyB-like transcription regulator ligand binding" evidence="2">
    <location>
        <begin position="63"/>
        <end position="98"/>
    </location>
</feature>
<feature type="compositionally biased region" description="Polar residues" evidence="1">
    <location>
        <begin position="26"/>
        <end position="36"/>
    </location>
</feature>
<evidence type="ECO:0000313" key="4">
    <source>
        <dbReference type="Proteomes" id="UP000625527"/>
    </source>
</evidence>
<organism evidence="3 4">
    <name type="scientific">Myceligenerans pegani</name>
    <dbReference type="NCBI Taxonomy" id="2776917"/>
    <lineage>
        <taxon>Bacteria</taxon>
        <taxon>Bacillati</taxon>
        <taxon>Actinomycetota</taxon>
        <taxon>Actinomycetes</taxon>
        <taxon>Micrococcales</taxon>
        <taxon>Promicromonosporaceae</taxon>
        <taxon>Myceligenerans</taxon>
    </lineage>
</organism>
<feature type="region of interest" description="Disordered" evidence="1">
    <location>
        <begin position="18"/>
        <end position="66"/>
    </location>
</feature>
<sequence>MACLRCRTRAHANCWPGSRPTPDCWQISTKATTSPATEPRTGRRRGGSASLRRRPVGSAGPALRELPLTSPDFRRWWSEHQVDQHRHGTKRLDHPVAGGGGRVNIPRLSEPVRNSAVPLDRPKPSTHASGGSQAAKWSPTACCRYSRASRNVPT</sequence>
<name>A0ABR9N5S6_9MICO</name>
<proteinExistence type="predicted"/>
<protein>
    <recommendedName>
        <fullName evidence="2">MmyB-like transcription regulator ligand binding domain-containing protein</fullName>
    </recommendedName>
</protein>
<feature type="region of interest" description="Disordered" evidence="1">
    <location>
        <begin position="82"/>
        <end position="140"/>
    </location>
</feature>
<dbReference type="RefSeq" id="WP_192865560.1">
    <property type="nucleotide sequence ID" value="NZ_JADAQT010000113.1"/>
</dbReference>
<dbReference type="Proteomes" id="UP000625527">
    <property type="component" value="Unassembled WGS sequence"/>
</dbReference>
<evidence type="ECO:0000259" key="2">
    <source>
        <dbReference type="Pfam" id="PF17765"/>
    </source>
</evidence>
<evidence type="ECO:0000256" key="1">
    <source>
        <dbReference type="SAM" id="MobiDB-lite"/>
    </source>
</evidence>
<reference evidence="3 4" key="1">
    <citation type="submission" date="2020-10" db="EMBL/GenBank/DDBJ databases">
        <title>Myceligenerans pegani sp. nov., an endophytic actinomycete isolated from Peganum harmala L. in Xinjiang, China.</title>
        <authorList>
            <person name="Xin L."/>
        </authorList>
    </citation>
    <scope>NUCLEOTIDE SEQUENCE [LARGE SCALE GENOMIC DNA]</scope>
    <source>
        <strain evidence="3 4">TRM65318</strain>
    </source>
</reference>
<dbReference type="Gene3D" id="3.30.450.180">
    <property type="match status" value="1"/>
</dbReference>
<dbReference type="EMBL" id="JADAQT010000113">
    <property type="protein sequence ID" value="MBE1879017.1"/>
    <property type="molecule type" value="Genomic_DNA"/>
</dbReference>
<feature type="compositionally biased region" description="Basic residues" evidence="1">
    <location>
        <begin position="42"/>
        <end position="55"/>
    </location>
</feature>
<comment type="caution">
    <text evidence="3">The sequence shown here is derived from an EMBL/GenBank/DDBJ whole genome shotgun (WGS) entry which is preliminary data.</text>
</comment>
<feature type="compositionally biased region" description="Basic and acidic residues" evidence="1">
    <location>
        <begin position="82"/>
        <end position="94"/>
    </location>
</feature>
<accession>A0ABR9N5S6</accession>